<reference evidence="2" key="1">
    <citation type="journal article" date="2020" name="Nature">
        <title>Giant virus diversity and host interactions through global metagenomics.</title>
        <authorList>
            <person name="Schulz F."/>
            <person name="Roux S."/>
            <person name="Paez-Espino D."/>
            <person name="Jungbluth S."/>
            <person name="Walsh D.A."/>
            <person name="Denef V.J."/>
            <person name="McMahon K.D."/>
            <person name="Konstantinidis K.T."/>
            <person name="Eloe-Fadrosh E.A."/>
            <person name="Kyrpides N.C."/>
            <person name="Woyke T."/>
        </authorList>
    </citation>
    <scope>NUCLEOTIDE SEQUENCE</scope>
    <source>
        <strain evidence="2">GVMAG-M-3300027810-10</strain>
    </source>
</reference>
<protein>
    <recommendedName>
        <fullName evidence="1">Deoxynucleoside kinase domain-containing protein</fullName>
    </recommendedName>
</protein>
<accession>A0A6C0LG56</accession>
<dbReference type="EMBL" id="MN740498">
    <property type="protein sequence ID" value="QHU29919.1"/>
    <property type="molecule type" value="Genomic_DNA"/>
</dbReference>
<dbReference type="Pfam" id="PF01712">
    <property type="entry name" value="dNK"/>
    <property type="match status" value="1"/>
</dbReference>
<organism evidence="2">
    <name type="scientific">viral metagenome</name>
    <dbReference type="NCBI Taxonomy" id="1070528"/>
    <lineage>
        <taxon>unclassified sequences</taxon>
        <taxon>metagenomes</taxon>
        <taxon>organismal metagenomes</taxon>
    </lineage>
</organism>
<dbReference type="SUPFAM" id="SSF52540">
    <property type="entry name" value="P-loop containing nucleoside triphosphate hydrolases"/>
    <property type="match status" value="1"/>
</dbReference>
<dbReference type="AlphaFoldDB" id="A0A6C0LG56"/>
<dbReference type="InterPro" id="IPR031314">
    <property type="entry name" value="DNK_dom"/>
</dbReference>
<dbReference type="InterPro" id="IPR002624">
    <property type="entry name" value="DCK/DGK"/>
</dbReference>
<dbReference type="PANTHER" id="PTHR10513:SF35">
    <property type="entry name" value="DEOXYADENOSINE KINASE"/>
    <property type="match status" value="1"/>
</dbReference>
<feature type="domain" description="Deoxynucleoside kinase" evidence="1">
    <location>
        <begin position="7"/>
        <end position="216"/>
    </location>
</feature>
<sequence>MNRKYIISIEGNIGSGKSTLIKKLQDINTNIDLVFLDEPVDEWVKIKDDENNDILSKFYNDQKKYAFPFQMMAYISRLEKLKTALKTEHNYIFTERSLSTDKYVFAQMLYDGKIMGSCEYQIYNKWFDSFNSDTAITHIVYVKTDPIKCYDRIATRSRNGESNIEQEYLNTCHTYHEQMIKTQEQNNIPVLTLDGNRSIFDKPVLDKWLDDIHNFIKPTSSDTVCNYLT</sequence>
<proteinExistence type="predicted"/>
<dbReference type="GO" id="GO:0005524">
    <property type="term" value="F:ATP binding"/>
    <property type="evidence" value="ECO:0007669"/>
    <property type="project" value="InterPro"/>
</dbReference>
<dbReference type="PANTHER" id="PTHR10513">
    <property type="entry name" value="DEOXYNUCLEOSIDE KINASE"/>
    <property type="match status" value="1"/>
</dbReference>
<dbReference type="CDD" id="cd01673">
    <property type="entry name" value="dNK"/>
    <property type="match status" value="1"/>
</dbReference>
<dbReference type="InterPro" id="IPR027417">
    <property type="entry name" value="P-loop_NTPase"/>
</dbReference>
<dbReference type="Gene3D" id="3.40.50.300">
    <property type="entry name" value="P-loop containing nucleotide triphosphate hydrolases"/>
    <property type="match status" value="1"/>
</dbReference>
<name>A0A6C0LG56_9ZZZZ</name>
<evidence type="ECO:0000313" key="2">
    <source>
        <dbReference type="EMBL" id="QHU29919.1"/>
    </source>
</evidence>
<evidence type="ECO:0000259" key="1">
    <source>
        <dbReference type="Pfam" id="PF01712"/>
    </source>
</evidence>
<dbReference type="GO" id="GO:0019136">
    <property type="term" value="F:deoxynucleoside kinase activity"/>
    <property type="evidence" value="ECO:0007669"/>
    <property type="project" value="InterPro"/>
</dbReference>
<dbReference type="InterPro" id="IPR050566">
    <property type="entry name" value="Deoxyribonucleoside_kinase"/>
</dbReference>
<dbReference type="PIRSF" id="PIRSF000705">
    <property type="entry name" value="DNK"/>
    <property type="match status" value="1"/>
</dbReference>
<dbReference type="GO" id="GO:0005737">
    <property type="term" value="C:cytoplasm"/>
    <property type="evidence" value="ECO:0007669"/>
    <property type="project" value="TreeGrafter"/>
</dbReference>